<accession>A0A8J8B3M6</accession>
<dbReference type="Pfam" id="PF21095">
    <property type="entry name" value="CarD_C"/>
    <property type="match status" value="1"/>
</dbReference>
<dbReference type="PANTHER" id="PTHR38447">
    <property type="entry name" value="TRANSCRIPTION FACTOR YDEB-RELATED"/>
    <property type="match status" value="1"/>
</dbReference>
<dbReference type="InterPro" id="IPR048792">
    <property type="entry name" value="CarD_C"/>
</dbReference>
<evidence type="ECO:0000259" key="1">
    <source>
        <dbReference type="SMART" id="SM01058"/>
    </source>
</evidence>
<dbReference type="SUPFAM" id="SSF141259">
    <property type="entry name" value="CarD-like"/>
    <property type="match status" value="1"/>
</dbReference>
<dbReference type="EMBL" id="JAGSND010000029">
    <property type="protein sequence ID" value="MBR0600474.1"/>
    <property type="molecule type" value="Genomic_DNA"/>
</dbReference>
<gene>
    <name evidence="2" type="ORF">KCX82_21625</name>
</gene>
<dbReference type="Proteomes" id="UP000675664">
    <property type="component" value="Unassembled WGS sequence"/>
</dbReference>
<reference evidence="2" key="2">
    <citation type="submission" date="2021-04" db="EMBL/GenBank/DDBJ databases">
        <authorList>
            <person name="Liu J."/>
        </authorList>
    </citation>
    <scope>NUCLEOTIDE SEQUENCE</scope>
    <source>
        <strain evidence="2">BAD-6</strain>
    </source>
</reference>
<protein>
    <submittedName>
        <fullName evidence="2">CarD family transcriptional regulator</fullName>
    </submittedName>
</protein>
<dbReference type="PANTHER" id="PTHR38447:SF1">
    <property type="entry name" value="RNA POLYMERASE-BINDING TRANSCRIPTION FACTOR CARD"/>
    <property type="match status" value="1"/>
</dbReference>
<feature type="domain" description="CarD-like/TRCF RNAP-interacting" evidence="1">
    <location>
        <begin position="1"/>
        <end position="111"/>
    </location>
</feature>
<dbReference type="AlphaFoldDB" id="A0A8J8B3M6"/>
<keyword evidence="3" id="KW-1185">Reference proteome</keyword>
<dbReference type="Gene3D" id="1.20.58.1290">
    <property type="entry name" value="CarD-like, C-terminal domain"/>
    <property type="match status" value="1"/>
</dbReference>
<evidence type="ECO:0000313" key="2">
    <source>
        <dbReference type="EMBL" id="MBR0600474.1"/>
    </source>
</evidence>
<dbReference type="InterPro" id="IPR036101">
    <property type="entry name" value="CarD-like/TRCF_RID_sf"/>
</dbReference>
<comment type="caution">
    <text evidence="2">The sequence shown here is derived from an EMBL/GenBank/DDBJ whole genome shotgun (WGS) entry which is preliminary data.</text>
</comment>
<dbReference type="RefSeq" id="WP_227020591.1">
    <property type="nucleotide sequence ID" value="NZ_JAGSND010000029.1"/>
</dbReference>
<dbReference type="InterPro" id="IPR003711">
    <property type="entry name" value="CarD-like/TRCF_RID"/>
</dbReference>
<sequence>MFAIGDKIVYPMHGAGIIEEIEEKKILGESRKYYILRVPCGDMKIMIPIESSEEIGVRGIISMEEINAVIAFLGRETSEMSNNWNRRYRENMEKLKSGDIYNVAEVVRNLMRTDKEKKLSTGEKKMLSNAKQILVSEIILVKGIDQDAAIKLIHSAI</sequence>
<dbReference type="SMART" id="SM01058">
    <property type="entry name" value="CarD_TRCF"/>
    <property type="match status" value="1"/>
</dbReference>
<organism evidence="2 3">
    <name type="scientific">Sinanaerobacter chloroacetimidivorans</name>
    <dbReference type="NCBI Taxonomy" id="2818044"/>
    <lineage>
        <taxon>Bacteria</taxon>
        <taxon>Bacillati</taxon>
        <taxon>Bacillota</taxon>
        <taxon>Clostridia</taxon>
        <taxon>Peptostreptococcales</taxon>
        <taxon>Anaerovoracaceae</taxon>
        <taxon>Sinanaerobacter</taxon>
    </lineage>
</organism>
<dbReference type="InterPro" id="IPR042215">
    <property type="entry name" value="CarD-like_C"/>
</dbReference>
<reference evidence="2" key="1">
    <citation type="submission" date="2021-04" db="EMBL/GenBank/DDBJ databases">
        <title>Sinoanaerobacter chloroacetimidivorans sp. nov., an obligate anaerobic bacterium isolated from anaerobic sludge.</title>
        <authorList>
            <person name="Bao Y."/>
        </authorList>
    </citation>
    <scope>NUCLEOTIDE SEQUENCE</scope>
    <source>
        <strain evidence="2">BAD-6</strain>
    </source>
</reference>
<evidence type="ECO:0000313" key="3">
    <source>
        <dbReference type="Proteomes" id="UP000675664"/>
    </source>
</evidence>
<dbReference type="Pfam" id="PF02559">
    <property type="entry name" value="CarD_TRCF_RID"/>
    <property type="match status" value="1"/>
</dbReference>
<dbReference type="InterPro" id="IPR052531">
    <property type="entry name" value="CarD-like_regulator"/>
</dbReference>
<dbReference type="Gene3D" id="2.40.10.170">
    <property type="match status" value="1"/>
</dbReference>
<name>A0A8J8B3M6_9FIRM</name>
<proteinExistence type="predicted"/>
<dbReference type="GO" id="GO:0009303">
    <property type="term" value="P:rRNA transcription"/>
    <property type="evidence" value="ECO:0007669"/>
    <property type="project" value="TreeGrafter"/>
</dbReference>